<dbReference type="STRING" id="1196095.GAPWK_1802"/>
<name>A0A2V4E3J4_9GAMM</name>
<evidence type="ECO:0000256" key="3">
    <source>
        <dbReference type="ARBA" id="ARBA00005013"/>
    </source>
</evidence>
<comment type="caution">
    <text evidence="10">The sequence shown here is derived from an EMBL/GenBank/DDBJ whole genome shotgun (WGS) entry which is preliminary data.</text>
</comment>
<dbReference type="PANTHER" id="PTHR42844:SF1">
    <property type="entry name" value="DIHYDRONEOPTERIN ALDOLASE 1-RELATED"/>
    <property type="match status" value="1"/>
</dbReference>
<keyword evidence="11" id="KW-1185">Reference proteome</keyword>
<evidence type="ECO:0000313" key="11">
    <source>
        <dbReference type="Proteomes" id="UP000247932"/>
    </source>
</evidence>
<dbReference type="SUPFAM" id="SSF55620">
    <property type="entry name" value="Tetrahydrobiopterin biosynthesis enzymes-like"/>
    <property type="match status" value="1"/>
</dbReference>
<dbReference type="GO" id="GO:0046654">
    <property type="term" value="P:tetrahydrofolate biosynthetic process"/>
    <property type="evidence" value="ECO:0007669"/>
    <property type="project" value="UniProtKB-UniRule"/>
</dbReference>
<evidence type="ECO:0000256" key="8">
    <source>
        <dbReference type="RuleBase" id="RU362079"/>
    </source>
</evidence>
<dbReference type="FunFam" id="3.30.1130.10:FF:000002">
    <property type="entry name" value="7,8-dihydroneopterin aldolase"/>
    <property type="match status" value="1"/>
</dbReference>
<keyword evidence="5 8" id="KW-0289">Folate biosynthesis</keyword>
<dbReference type="GO" id="GO:0016853">
    <property type="term" value="F:isomerase activity"/>
    <property type="evidence" value="ECO:0007669"/>
    <property type="project" value="UniProtKB-KW"/>
</dbReference>
<dbReference type="Proteomes" id="UP000247932">
    <property type="component" value="Unassembled WGS sequence"/>
</dbReference>
<evidence type="ECO:0000256" key="4">
    <source>
        <dbReference type="ARBA" id="ARBA00005708"/>
    </source>
</evidence>
<dbReference type="InterPro" id="IPR006156">
    <property type="entry name" value="Dihydroneopterin_aldolase"/>
</dbReference>
<gene>
    <name evidence="10" type="primary">folB</name>
    <name evidence="10" type="ORF">DKK70_06600</name>
</gene>
<dbReference type="UniPathway" id="UPA00077">
    <property type="reaction ID" value="UER00154"/>
</dbReference>
<comment type="pathway">
    <text evidence="3 8">Cofactor biosynthesis; tetrahydrofolate biosynthesis; 2-amino-4-hydroxy-6-hydroxymethyl-7,8-dihydropteridine diphosphate from 7,8-dihydroneopterin triphosphate: step 3/4.</text>
</comment>
<sequence>MITDRVLIESLTVYTTIGVYDWEKTIKQKLVLDLEIAWDNKPAGKSDKVEFCLDYFVVCQSITSFIEANKFELIETVAERVAELVIAQFSVQWLKIKVSKPDAIANAGNVAVLIERSAN</sequence>
<dbReference type="AlphaFoldDB" id="A0A2V4E3J4"/>
<dbReference type="GO" id="GO:0005737">
    <property type="term" value="C:cytoplasm"/>
    <property type="evidence" value="ECO:0007669"/>
    <property type="project" value="TreeGrafter"/>
</dbReference>
<comment type="function">
    <text evidence="8">Catalyzes the conversion of 7,8-dihydroneopterin to 6-hydroxymethyl-7,8-dihydropterin.</text>
</comment>
<comment type="similarity">
    <text evidence="4 8">Belongs to the DHNA family.</text>
</comment>
<evidence type="ECO:0000313" key="10">
    <source>
        <dbReference type="EMBL" id="PXZ07822.1"/>
    </source>
</evidence>
<dbReference type="EMBL" id="QGLR01000009">
    <property type="protein sequence ID" value="PXZ07822.1"/>
    <property type="molecule type" value="Genomic_DNA"/>
</dbReference>
<evidence type="ECO:0000256" key="2">
    <source>
        <dbReference type="ARBA" id="ARBA00001353"/>
    </source>
</evidence>
<dbReference type="GO" id="GO:0046656">
    <property type="term" value="P:folic acid biosynthetic process"/>
    <property type="evidence" value="ECO:0007669"/>
    <property type="project" value="UniProtKB-UniRule"/>
</dbReference>
<dbReference type="CDD" id="cd00534">
    <property type="entry name" value="DHNA_DHNTPE"/>
    <property type="match status" value="1"/>
</dbReference>
<reference evidence="10 11" key="1">
    <citation type="submission" date="2018-05" db="EMBL/GenBank/DDBJ databases">
        <title>Reference genomes for bee gut microbiota database.</title>
        <authorList>
            <person name="Ellegaard K.M."/>
        </authorList>
    </citation>
    <scope>NUCLEOTIDE SEQUENCE [LARGE SCALE GENOMIC DNA]</scope>
    <source>
        <strain evidence="10 11">ESL0182</strain>
    </source>
</reference>
<dbReference type="GO" id="GO:0004150">
    <property type="term" value="F:dihydroneopterin aldolase activity"/>
    <property type="evidence" value="ECO:0007669"/>
    <property type="project" value="UniProtKB-UniRule"/>
</dbReference>
<dbReference type="Gene3D" id="3.30.1130.10">
    <property type="match status" value="1"/>
</dbReference>
<evidence type="ECO:0000256" key="6">
    <source>
        <dbReference type="ARBA" id="ARBA00023235"/>
    </source>
</evidence>
<dbReference type="PANTHER" id="PTHR42844">
    <property type="entry name" value="DIHYDRONEOPTERIN ALDOLASE 1-RELATED"/>
    <property type="match status" value="1"/>
</dbReference>
<dbReference type="InterPro" id="IPR043133">
    <property type="entry name" value="GTP-CH-I_C/QueF"/>
</dbReference>
<feature type="domain" description="Dihydroneopterin aldolase/epimerase" evidence="9">
    <location>
        <begin position="6"/>
        <end position="116"/>
    </location>
</feature>
<dbReference type="EC" id="4.1.2.25" evidence="8"/>
<evidence type="ECO:0000256" key="7">
    <source>
        <dbReference type="ARBA" id="ARBA00023239"/>
    </source>
</evidence>
<evidence type="ECO:0000256" key="1">
    <source>
        <dbReference type="ARBA" id="ARBA00000693"/>
    </source>
</evidence>
<keyword evidence="7 8" id="KW-0456">Lyase</keyword>
<evidence type="ECO:0000259" key="9">
    <source>
        <dbReference type="SMART" id="SM00905"/>
    </source>
</evidence>
<dbReference type="NCBIfam" id="TIGR00525">
    <property type="entry name" value="folB"/>
    <property type="match status" value="1"/>
</dbReference>
<comment type="catalytic activity">
    <reaction evidence="2 8">
        <text>7,8-dihydroneopterin = 6-hydroxymethyl-7,8-dihydropterin + glycolaldehyde</text>
        <dbReference type="Rhea" id="RHEA:10540"/>
        <dbReference type="ChEBI" id="CHEBI:17001"/>
        <dbReference type="ChEBI" id="CHEBI:17071"/>
        <dbReference type="ChEBI" id="CHEBI:44841"/>
        <dbReference type="EC" id="4.1.2.25"/>
    </reaction>
</comment>
<keyword evidence="6" id="KW-0413">Isomerase</keyword>
<dbReference type="InterPro" id="IPR006157">
    <property type="entry name" value="FolB_dom"/>
</dbReference>
<dbReference type="Pfam" id="PF02152">
    <property type="entry name" value="FolB"/>
    <property type="match status" value="1"/>
</dbReference>
<protein>
    <recommendedName>
        <fullName evidence="8">7,8-dihydroneopterin aldolase</fullName>
        <ecNumber evidence="8">4.1.2.25</ecNumber>
    </recommendedName>
</protein>
<dbReference type="OrthoDB" id="9810587at2"/>
<dbReference type="SMART" id="SM00905">
    <property type="entry name" value="FolB"/>
    <property type="match status" value="1"/>
</dbReference>
<evidence type="ECO:0000256" key="5">
    <source>
        <dbReference type="ARBA" id="ARBA00022909"/>
    </source>
</evidence>
<accession>A0A2V4E3J4</accession>
<proteinExistence type="inferred from homology"/>
<comment type="catalytic activity">
    <reaction evidence="1">
        <text>7,8-dihydroneopterin = 7,8-dihydromonapterin</text>
        <dbReference type="Rhea" id="RHEA:45328"/>
        <dbReference type="ChEBI" id="CHEBI:17001"/>
        <dbReference type="ChEBI" id="CHEBI:71175"/>
        <dbReference type="EC" id="5.1.99.8"/>
    </reaction>
</comment>
<dbReference type="NCBIfam" id="TIGR00526">
    <property type="entry name" value="folB_dom"/>
    <property type="match status" value="1"/>
</dbReference>
<organism evidence="10 11">
    <name type="scientific">Gilliamella apicola</name>
    <dbReference type="NCBI Taxonomy" id="1196095"/>
    <lineage>
        <taxon>Bacteria</taxon>
        <taxon>Pseudomonadati</taxon>
        <taxon>Pseudomonadota</taxon>
        <taxon>Gammaproteobacteria</taxon>
        <taxon>Orbales</taxon>
        <taxon>Orbaceae</taxon>
        <taxon>Gilliamella</taxon>
    </lineage>
</organism>
<dbReference type="RefSeq" id="WP_110433543.1">
    <property type="nucleotide sequence ID" value="NZ_QGLR01000009.1"/>
</dbReference>